<feature type="chain" id="PRO_5040426243" evidence="1">
    <location>
        <begin position="25"/>
        <end position="209"/>
    </location>
</feature>
<proteinExistence type="predicted"/>
<comment type="caution">
    <text evidence="2">The sequence shown here is derived from an EMBL/GenBank/DDBJ whole genome shotgun (WGS) entry which is preliminary data.</text>
</comment>
<dbReference type="EMBL" id="JADNYJ010000212">
    <property type="protein sequence ID" value="KAF8874515.1"/>
    <property type="molecule type" value="Genomic_DNA"/>
</dbReference>
<evidence type="ECO:0000313" key="3">
    <source>
        <dbReference type="Proteomes" id="UP000724874"/>
    </source>
</evidence>
<accession>A0A9P5NAS1</accession>
<sequence>MPILFGQLLAFWVILTSLVGPSLAQTHGLFQWGFTNEALSTSIPTCLPLGIVVKSANVTTNATSGTPPYYMISFAVDATPVTTFIGTDENNLKWTVTQPVGSHLVLSVVDANGSAGGVPPQILTVIPGQTTNCVVTPQTTPAFTVTVNVTDKLTTCQPWGLTVEGGAPPYNVTLLQPNSPVVTNVTMPFGLDTFTFIDRANPSSQLVGE</sequence>
<feature type="signal peptide" evidence="1">
    <location>
        <begin position="1"/>
        <end position="24"/>
    </location>
</feature>
<dbReference type="OrthoDB" id="2527908at2759"/>
<name>A0A9P5NAS1_GYMJU</name>
<keyword evidence="1" id="KW-0732">Signal</keyword>
<protein>
    <submittedName>
        <fullName evidence="2">Uncharacterized protein</fullName>
    </submittedName>
</protein>
<evidence type="ECO:0000313" key="2">
    <source>
        <dbReference type="EMBL" id="KAF8874515.1"/>
    </source>
</evidence>
<dbReference type="Proteomes" id="UP000724874">
    <property type="component" value="Unassembled WGS sequence"/>
</dbReference>
<evidence type="ECO:0000256" key="1">
    <source>
        <dbReference type="SAM" id="SignalP"/>
    </source>
</evidence>
<organism evidence="2 3">
    <name type="scientific">Gymnopilus junonius</name>
    <name type="common">Spectacular rustgill mushroom</name>
    <name type="synonym">Gymnopilus spectabilis subsp. junonius</name>
    <dbReference type="NCBI Taxonomy" id="109634"/>
    <lineage>
        <taxon>Eukaryota</taxon>
        <taxon>Fungi</taxon>
        <taxon>Dikarya</taxon>
        <taxon>Basidiomycota</taxon>
        <taxon>Agaricomycotina</taxon>
        <taxon>Agaricomycetes</taxon>
        <taxon>Agaricomycetidae</taxon>
        <taxon>Agaricales</taxon>
        <taxon>Agaricineae</taxon>
        <taxon>Hymenogastraceae</taxon>
        <taxon>Gymnopilus</taxon>
    </lineage>
</organism>
<dbReference type="AlphaFoldDB" id="A0A9P5NAS1"/>
<reference evidence="2" key="1">
    <citation type="submission" date="2020-11" db="EMBL/GenBank/DDBJ databases">
        <authorList>
            <consortium name="DOE Joint Genome Institute"/>
            <person name="Ahrendt S."/>
            <person name="Riley R."/>
            <person name="Andreopoulos W."/>
            <person name="LaButti K."/>
            <person name="Pangilinan J."/>
            <person name="Ruiz-duenas F.J."/>
            <person name="Barrasa J.M."/>
            <person name="Sanchez-Garcia M."/>
            <person name="Camarero S."/>
            <person name="Miyauchi S."/>
            <person name="Serrano A."/>
            <person name="Linde D."/>
            <person name="Babiker R."/>
            <person name="Drula E."/>
            <person name="Ayuso-Fernandez I."/>
            <person name="Pacheco R."/>
            <person name="Padilla G."/>
            <person name="Ferreira P."/>
            <person name="Barriuso J."/>
            <person name="Kellner H."/>
            <person name="Castanera R."/>
            <person name="Alfaro M."/>
            <person name="Ramirez L."/>
            <person name="Pisabarro A.G."/>
            <person name="Kuo A."/>
            <person name="Tritt A."/>
            <person name="Lipzen A."/>
            <person name="He G."/>
            <person name="Yan M."/>
            <person name="Ng V."/>
            <person name="Cullen D."/>
            <person name="Martin F."/>
            <person name="Rosso M.-N."/>
            <person name="Henrissat B."/>
            <person name="Hibbett D."/>
            <person name="Martinez A.T."/>
            <person name="Grigoriev I.V."/>
        </authorList>
    </citation>
    <scope>NUCLEOTIDE SEQUENCE</scope>
    <source>
        <strain evidence="2">AH 44721</strain>
    </source>
</reference>
<gene>
    <name evidence="2" type="ORF">CPB84DRAFT_575574</name>
</gene>
<keyword evidence="3" id="KW-1185">Reference proteome</keyword>